<protein>
    <submittedName>
        <fullName evidence="1">Uncharacterized protein</fullName>
    </submittedName>
</protein>
<accession>A0A6A6VTM4</accession>
<dbReference type="AlphaFoldDB" id="A0A6A6VTM4"/>
<dbReference type="EMBL" id="ML996585">
    <property type="protein sequence ID" value="KAF2753239.1"/>
    <property type="molecule type" value="Genomic_DNA"/>
</dbReference>
<evidence type="ECO:0000313" key="2">
    <source>
        <dbReference type="Proteomes" id="UP000799437"/>
    </source>
</evidence>
<dbReference type="Proteomes" id="UP000799437">
    <property type="component" value="Unassembled WGS sequence"/>
</dbReference>
<proteinExistence type="predicted"/>
<reference evidence="1" key="1">
    <citation type="journal article" date="2020" name="Stud. Mycol.">
        <title>101 Dothideomycetes genomes: a test case for predicting lifestyles and emergence of pathogens.</title>
        <authorList>
            <person name="Haridas S."/>
            <person name="Albert R."/>
            <person name="Binder M."/>
            <person name="Bloem J."/>
            <person name="Labutti K."/>
            <person name="Salamov A."/>
            <person name="Andreopoulos B."/>
            <person name="Baker S."/>
            <person name="Barry K."/>
            <person name="Bills G."/>
            <person name="Bluhm B."/>
            <person name="Cannon C."/>
            <person name="Castanera R."/>
            <person name="Culley D."/>
            <person name="Daum C."/>
            <person name="Ezra D."/>
            <person name="Gonzalez J."/>
            <person name="Henrissat B."/>
            <person name="Kuo A."/>
            <person name="Liang C."/>
            <person name="Lipzen A."/>
            <person name="Lutzoni F."/>
            <person name="Magnuson J."/>
            <person name="Mondo S."/>
            <person name="Nolan M."/>
            <person name="Ohm R."/>
            <person name="Pangilinan J."/>
            <person name="Park H.-J."/>
            <person name="Ramirez L."/>
            <person name="Alfaro M."/>
            <person name="Sun H."/>
            <person name="Tritt A."/>
            <person name="Yoshinaga Y."/>
            <person name="Zwiers L.-H."/>
            <person name="Turgeon B."/>
            <person name="Goodwin S."/>
            <person name="Spatafora J."/>
            <person name="Crous P."/>
            <person name="Grigoriev I."/>
        </authorList>
    </citation>
    <scope>NUCLEOTIDE SEQUENCE</scope>
    <source>
        <strain evidence="1">CBS 121739</strain>
    </source>
</reference>
<organism evidence="1 2">
    <name type="scientific">Pseudovirgaria hyperparasitica</name>
    <dbReference type="NCBI Taxonomy" id="470096"/>
    <lineage>
        <taxon>Eukaryota</taxon>
        <taxon>Fungi</taxon>
        <taxon>Dikarya</taxon>
        <taxon>Ascomycota</taxon>
        <taxon>Pezizomycotina</taxon>
        <taxon>Dothideomycetes</taxon>
        <taxon>Dothideomycetes incertae sedis</taxon>
        <taxon>Acrospermales</taxon>
        <taxon>Acrospermaceae</taxon>
        <taxon>Pseudovirgaria</taxon>
    </lineage>
</organism>
<dbReference type="GeneID" id="54480976"/>
<gene>
    <name evidence="1" type="ORF">EJ05DRAFT_224047</name>
</gene>
<evidence type="ECO:0000313" key="1">
    <source>
        <dbReference type="EMBL" id="KAF2753239.1"/>
    </source>
</evidence>
<keyword evidence="2" id="KW-1185">Reference proteome</keyword>
<sequence length="115" mass="12925">MIMGLGGHLLAFPFSRLLRKLSTSFPPTRLFDNIPLTLFWPCKHAILPLVYFPFLFFSHHLLLQSKPFYNCNGLVATRYGVSCSFVCLVADTTDAPHLMCTSLLRTGEGEVQSCK</sequence>
<name>A0A6A6VTM4_9PEZI</name>
<dbReference type="RefSeq" id="XP_033595690.1">
    <property type="nucleotide sequence ID" value="XM_033739922.1"/>
</dbReference>